<evidence type="ECO:0000313" key="1">
    <source>
        <dbReference type="EMBL" id="AFZ67014.1"/>
    </source>
</evidence>
<dbReference type="RefSeq" id="WP_015235322.1">
    <property type="nucleotide sequence ID" value="NC_019793.1"/>
</dbReference>
<dbReference type="STRING" id="937777.Deipe_1473"/>
<dbReference type="EMBL" id="CP003382">
    <property type="protein sequence ID" value="AFZ67014.1"/>
    <property type="molecule type" value="Genomic_DNA"/>
</dbReference>
<name>L0A0N2_DEIPD</name>
<sequence length="78" mass="8496">MTQAATHFLVSRDAAGKWFGCSADLPGVRETFRSVHEAAGRVVTTLTYDEVVELITPKPRAVTMATSWRQPSLFGSLA</sequence>
<evidence type="ECO:0000313" key="2">
    <source>
        <dbReference type="Proteomes" id="UP000010467"/>
    </source>
</evidence>
<keyword evidence="2" id="KW-1185">Reference proteome</keyword>
<accession>L0A0N2</accession>
<reference evidence="2" key="1">
    <citation type="submission" date="2012-03" db="EMBL/GenBank/DDBJ databases">
        <title>Complete sequence of chromosome of Deinococcus peraridilitoris DSM 19664.</title>
        <authorList>
            <person name="Lucas S."/>
            <person name="Copeland A."/>
            <person name="Lapidus A."/>
            <person name="Glavina del Rio T."/>
            <person name="Dalin E."/>
            <person name="Tice H."/>
            <person name="Bruce D."/>
            <person name="Goodwin L."/>
            <person name="Pitluck S."/>
            <person name="Peters L."/>
            <person name="Mikhailova N."/>
            <person name="Lu M."/>
            <person name="Kyrpides N."/>
            <person name="Mavromatis K."/>
            <person name="Ivanova N."/>
            <person name="Brettin T."/>
            <person name="Detter J.C."/>
            <person name="Han C."/>
            <person name="Larimer F."/>
            <person name="Land M."/>
            <person name="Hauser L."/>
            <person name="Markowitz V."/>
            <person name="Cheng J.-F."/>
            <person name="Hugenholtz P."/>
            <person name="Woyke T."/>
            <person name="Wu D."/>
            <person name="Pukall R."/>
            <person name="Steenblock K."/>
            <person name="Brambilla E."/>
            <person name="Klenk H.-P."/>
            <person name="Eisen J.A."/>
        </authorList>
    </citation>
    <scope>NUCLEOTIDE SEQUENCE [LARGE SCALE GENOMIC DNA]</scope>
    <source>
        <strain evidence="2">DSM 19664 / LMG 22246 / CIP 109416 / KR-200</strain>
    </source>
</reference>
<organism evidence="1 2">
    <name type="scientific">Deinococcus peraridilitoris (strain DSM 19664 / LMG 22246 / CIP 109416 / KR-200)</name>
    <dbReference type="NCBI Taxonomy" id="937777"/>
    <lineage>
        <taxon>Bacteria</taxon>
        <taxon>Thermotogati</taxon>
        <taxon>Deinococcota</taxon>
        <taxon>Deinococci</taxon>
        <taxon>Deinococcales</taxon>
        <taxon>Deinococcaceae</taxon>
        <taxon>Deinococcus</taxon>
    </lineage>
</organism>
<proteinExistence type="predicted"/>
<dbReference type="OrthoDB" id="77795at2"/>
<gene>
    <name evidence="1" type="ordered locus">Deipe_1473</name>
</gene>
<dbReference type="AlphaFoldDB" id="L0A0N2"/>
<dbReference type="PATRIC" id="fig|937777.3.peg.1478"/>
<protein>
    <submittedName>
        <fullName evidence="1">Uncharacterized protein</fullName>
    </submittedName>
</protein>
<dbReference type="Proteomes" id="UP000010467">
    <property type="component" value="Chromosome"/>
</dbReference>
<dbReference type="HOGENOM" id="CLU_2616160_0_0_0"/>
<dbReference type="KEGG" id="dpd:Deipe_1473"/>